<organism evidence="3 4">
    <name type="scientific">Ziziphus jujuba var. spinosa</name>
    <dbReference type="NCBI Taxonomy" id="714518"/>
    <lineage>
        <taxon>Eukaryota</taxon>
        <taxon>Viridiplantae</taxon>
        <taxon>Streptophyta</taxon>
        <taxon>Embryophyta</taxon>
        <taxon>Tracheophyta</taxon>
        <taxon>Spermatophyta</taxon>
        <taxon>Magnoliopsida</taxon>
        <taxon>eudicotyledons</taxon>
        <taxon>Gunneridae</taxon>
        <taxon>Pentapetalae</taxon>
        <taxon>rosids</taxon>
        <taxon>fabids</taxon>
        <taxon>Rosales</taxon>
        <taxon>Rhamnaceae</taxon>
        <taxon>Paliureae</taxon>
        <taxon>Ziziphus</taxon>
    </lineage>
</organism>
<reference evidence="3" key="1">
    <citation type="journal article" date="2021" name="Front. Plant Sci.">
        <title>Chromosome-Scale Genome Assembly for Chinese Sour Jujube and Insights Into Its Genome Evolution and Domestication Signature.</title>
        <authorList>
            <person name="Shen L.-Y."/>
            <person name="Luo H."/>
            <person name="Wang X.-L."/>
            <person name="Wang X.-M."/>
            <person name="Qiu X.-J."/>
            <person name="Liu H."/>
            <person name="Zhou S.-S."/>
            <person name="Jia K.-H."/>
            <person name="Nie S."/>
            <person name="Bao Y.-T."/>
            <person name="Zhang R.-G."/>
            <person name="Yun Q.-Z."/>
            <person name="Chai Y.-H."/>
            <person name="Lu J.-Y."/>
            <person name="Li Y."/>
            <person name="Zhao S.-W."/>
            <person name="Mao J.-F."/>
            <person name="Jia S.-G."/>
            <person name="Mao Y.-M."/>
        </authorList>
    </citation>
    <scope>NUCLEOTIDE SEQUENCE</scope>
    <source>
        <strain evidence="3">AT0</strain>
        <tissue evidence="3">Leaf</tissue>
    </source>
</reference>
<dbReference type="AlphaFoldDB" id="A0A978UJC6"/>
<comment type="caution">
    <text evidence="3">The sequence shown here is derived from an EMBL/GenBank/DDBJ whole genome shotgun (WGS) entry which is preliminary data.</text>
</comment>
<gene>
    <name evidence="3" type="ORF">FEM48_Zijuj11G0140000</name>
</gene>
<feature type="transmembrane region" description="Helical" evidence="1">
    <location>
        <begin position="6"/>
        <end position="24"/>
    </location>
</feature>
<dbReference type="GO" id="GO:0044877">
    <property type="term" value="F:protein-containing complex binding"/>
    <property type="evidence" value="ECO:0007669"/>
    <property type="project" value="TreeGrafter"/>
</dbReference>
<dbReference type="Gene3D" id="3.40.50.720">
    <property type="entry name" value="NAD(P)-binding Rossmann-like Domain"/>
    <property type="match status" value="1"/>
</dbReference>
<evidence type="ECO:0000259" key="2">
    <source>
        <dbReference type="Pfam" id="PF01370"/>
    </source>
</evidence>
<sequence>MDVYIFILSIFNANIPFLCYVVIYDQKLIKDVLHCSLGRFGVRSSYAETRLDEDSNSAAIDVVADVKTERVVVLGGSGFVGSAICKAAVSNGIEAISVSRTGRPAYPGSWVDQVSWIPGIIDFIVIADFKMTNAGDVFYLNWDEVLGGATAVVSTIGGFGSEEQMQRINGEANVVAVNAAKEFGVPKFILISVHDYNLPSFLLSSAYFTGKRKAESEVLSKYPNSGVVLRPGFIYGKRRVDGLEIPLDLVGQPLERILSATQNLTKPLSSLPASDLLLAPPVSVDDVALAVINAITDDDFFGIFTIEQIKEAAEKVRA</sequence>
<dbReference type="GO" id="GO:0005739">
    <property type="term" value="C:mitochondrion"/>
    <property type="evidence" value="ECO:0007669"/>
    <property type="project" value="TreeGrafter"/>
</dbReference>
<name>A0A978UJC6_ZIZJJ</name>
<dbReference type="PANTHER" id="PTHR12126">
    <property type="entry name" value="NADH-UBIQUINONE OXIDOREDUCTASE 39 KDA SUBUNIT-RELATED"/>
    <property type="match status" value="1"/>
</dbReference>
<dbReference type="InterPro" id="IPR036291">
    <property type="entry name" value="NAD(P)-bd_dom_sf"/>
</dbReference>
<dbReference type="EMBL" id="JAEACU010000011">
    <property type="protein sequence ID" value="KAH7514907.1"/>
    <property type="molecule type" value="Genomic_DNA"/>
</dbReference>
<dbReference type="InterPro" id="IPR001509">
    <property type="entry name" value="Epimerase_deHydtase"/>
</dbReference>
<dbReference type="FunFam" id="3.40.50.720:FF:000349">
    <property type="entry name" value="Uncharacterized protein At1g32220, chloroplastic"/>
    <property type="match status" value="1"/>
</dbReference>
<dbReference type="Proteomes" id="UP000813462">
    <property type="component" value="Unassembled WGS sequence"/>
</dbReference>
<evidence type="ECO:0000313" key="3">
    <source>
        <dbReference type="EMBL" id="KAH7514907.1"/>
    </source>
</evidence>
<dbReference type="Pfam" id="PF01370">
    <property type="entry name" value="Epimerase"/>
    <property type="match status" value="1"/>
</dbReference>
<feature type="domain" description="NAD-dependent epimerase/dehydratase" evidence="2">
    <location>
        <begin position="71"/>
        <end position="192"/>
    </location>
</feature>
<dbReference type="InterPro" id="IPR051207">
    <property type="entry name" value="ComplexI_NDUFA9_subunit"/>
</dbReference>
<accession>A0A978UJC6</accession>
<dbReference type="PANTHER" id="PTHR12126:SF5">
    <property type="entry name" value="OS04G0403500 PROTEIN"/>
    <property type="match status" value="1"/>
</dbReference>
<proteinExistence type="predicted"/>
<keyword evidence="1" id="KW-0812">Transmembrane</keyword>
<dbReference type="SUPFAM" id="SSF51735">
    <property type="entry name" value="NAD(P)-binding Rossmann-fold domains"/>
    <property type="match status" value="1"/>
</dbReference>
<keyword evidence="1" id="KW-0472">Membrane</keyword>
<evidence type="ECO:0000256" key="1">
    <source>
        <dbReference type="SAM" id="Phobius"/>
    </source>
</evidence>
<protein>
    <recommendedName>
        <fullName evidence="2">NAD-dependent epimerase/dehydratase domain-containing protein</fullName>
    </recommendedName>
</protein>
<keyword evidence="1" id="KW-1133">Transmembrane helix</keyword>
<evidence type="ECO:0000313" key="4">
    <source>
        <dbReference type="Proteomes" id="UP000813462"/>
    </source>
</evidence>